<dbReference type="InterPro" id="IPR043519">
    <property type="entry name" value="NT_sf"/>
</dbReference>
<evidence type="ECO:0000256" key="1">
    <source>
        <dbReference type="ARBA" id="ARBA00004976"/>
    </source>
</evidence>
<dbReference type="Pfam" id="PF13291">
    <property type="entry name" value="ACT_4"/>
    <property type="match status" value="1"/>
</dbReference>
<dbReference type="CDD" id="cd05399">
    <property type="entry name" value="NT_Rel-Spo_like"/>
    <property type="match status" value="1"/>
</dbReference>
<dbReference type="Gene3D" id="1.10.3210.10">
    <property type="entry name" value="Hypothetical protein af1432"/>
    <property type="match status" value="1"/>
</dbReference>
<accession>A0ABR5Q197</accession>
<dbReference type="InterPro" id="IPR003607">
    <property type="entry name" value="HD/PDEase_dom"/>
</dbReference>
<dbReference type="SUPFAM" id="SSF81301">
    <property type="entry name" value="Nucleotidyltransferase"/>
    <property type="match status" value="1"/>
</dbReference>
<name>A0ABR5Q197_9ACTN</name>
<dbReference type="PROSITE" id="PS51880">
    <property type="entry name" value="TGS"/>
    <property type="match status" value="1"/>
</dbReference>
<dbReference type="InterPro" id="IPR012676">
    <property type="entry name" value="TGS-like"/>
</dbReference>
<feature type="domain" description="TGS" evidence="7">
    <location>
        <begin position="419"/>
        <end position="480"/>
    </location>
</feature>
<dbReference type="InterPro" id="IPR002912">
    <property type="entry name" value="ACT_dom"/>
</dbReference>
<dbReference type="PANTHER" id="PTHR21262:SF31">
    <property type="entry name" value="GTP PYROPHOSPHOKINASE"/>
    <property type="match status" value="1"/>
</dbReference>
<sequence length="791" mass="88521">MGEAKEVRQPVHKVRPKQPSVPSADNFRLLESACRNYLLPESCEKVQAAYRFAADYHKDQRRRSGEPYINHPVEVALILAQNLHMDEDTICAALLHDTVEDTSATLTELKNLFGEQVADLVDGVTKLTSIEISSMDEKQALNLRKMFLAMSKDIRVVIIKLADRLHNMRTLAALAPDRRLFKARETMDVYAPLADRLGISSIKWELEDLSFFWLEPEEYQRIARMVQDSRAQREDDTNAAIKTLTDELNSVGLENFQITGRPKHLWSIYQKMVRKGREFSDIYDLIALRVITQSVGDCYSVLGAVHSLWHPLPGRFKDYIATPKANLYQSLHTTVIGLDGRPIEIQIRTAEMHEASEYGIAAHWLYKKEGNSKGQMSSEDRMINSTINWIRKSLDWAVEDDIDNPHEFLNDLRVDLFEHEIFVFTPKGEVMSLRRNATPLDFAYAVHTEVGNHCVGAKVNGSVVPLTHTLEMGDRVEILTNKNARPSHDWMTLVQTPSARAKIRKYFAEESRSDDTERGRSELAKELRKRGYGISTTRTVKALTKVVSQFDYHTIDDLFAGIGAGKCSIIQVVNKVSEILEEGSPEAIAQAAREREKQAAKEAAISQNKPLTTAYAISRTARGARHKRNNCGVVVKGDSDLLVHLAHCCNPVAGDDIIGFVTRGRGVSVHRANCPNVQDLLSKENANRIIDVAWDTSGATEFRVEIVIEAIDRTSLLKDITIALSDSGANILSAATQVGGQGVVRMRFLVAISDASLLDTLLATVARVPSVYDARRIMPGEGANQMKRRKG</sequence>
<gene>
    <name evidence="8" type="ORF">IV60_GL000220</name>
</gene>
<dbReference type="InterPro" id="IPR033655">
    <property type="entry name" value="TGS_RelA/SpoT"/>
</dbReference>
<dbReference type="SUPFAM" id="SSF55021">
    <property type="entry name" value="ACT-like"/>
    <property type="match status" value="1"/>
</dbReference>
<proteinExistence type="inferred from homology"/>
<dbReference type="CDD" id="cd04876">
    <property type="entry name" value="ACT_RelA-SpoT"/>
    <property type="match status" value="1"/>
</dbReference>
<dbReference type="Gene3D" id="3.30.460.10">
    <property type="entry name" value="Beta Polymerase, domain 2"/>
    <property type="match status" value="1"/>
</dbReference>
<evidence type="ECO:0000313" key="9">
    <source>
        <dbReference type="Proteomes" id="UP000051927"/>
    </source>
</evidence>
<dbReference type="CDD" id="cd00077">
    <property type="entry name" value="HDc"/>
    <property type="match status" value="1"/>
</dbReference>
<dbReference type="GeneID" id="84904131"/>
<organism evidence="8 9">
    <name type="scientific">Lancefieldella rimae</name>
    <dbReference type="NCBI Taxonomy" id="1383"/>
    <lineage>
        <taxon>Bacteria</taxon>
        <taxon>Bacillati</taxon>
        <taxon>Actinomycetota</taxon>
        <taxon>Coriobacteriia</taxon>
        <taxon>Coriobacteriales</taxon>
        <taxon>Atopobiaceae</taxon>
        <taxon>Lancefieldella</taxon>
    </lineage>
</organism>
<dbReference type="SUPFAM" id="SSF109604">
    <property type="entry name" value="HD-domain/PDEase-like"/>
    <property type="match status" value="1"/>
</dbReference>
<dbReference type="InterPro" id="IPR045865">
    <property type="entry name" value="ACT-like_dom_sf"/>
</dbReference>
<comment type="caution">
    <text evidence="8">The sequence shown here is derived from an EMBL/GenBank/DDBJ whole genome shotgun (WGS) entry which is preliminary data.</text>
</comment>
<dbReference type="PROSITE" id="PS51671">
    <property type="entry name" value="ACT"/>
    <property type="match status" value="1"/>
</dbReference>
<comment type="catalytic activity">
    <reaction evidence="2">
        <text>GTP + ATP = guanosine 3'-diphosphate 5'-triphosphate + AMP</text>
        <dbReference type="Rhea" id="RHEA:22088"/>
        <dbReference type="ChEBI" id="CHEBI:30616"/>
        <dbReference type="ChEBI" id="CHEBI:37565"/>
        <dbReference type="ChEBI" id="CHEBI:142410"/>
        <dbReference type="ChEBI" id="CHEBI:456215"/>
        <dbReference type="EC" id="2.7.6.5"/>
    </reaction>
</comment>
<dbReference type="InterPro" id="IPR004095">
    <property type="entry name" value="TGS"/>
</dbReference>
<comment type="similarity">
    <text evidence="3">Belongs to the relA/spoT family.</text>
</comment>
<dbReference type="Pfam" id="PF19296">
    <property type="entry name" value="RelA_AH_RIS"/>
    <property type="match status" value="1"/>
</dbReference>
<evidence type="ECO:0000259" key="7">
    <source>
        <dbReference type="PROSITE" id="PS51880"/>
    </source>
</evidence>
<evidence type="ECO:0000256" key="3">
    <source>
        <dbReference type="RuleBase" id="RU003847"/>
    </source>
</evidence>
<dbReference type="InterPro" id="IPR012675">
    <property type="entry name" value="Beta-grasp_dom_sf"/>
</dbReference>
<protein>
    <submittedName>
        <fullName evidence="8">GTP pyrophosphokinase</fullName>
    </submittedName>
</protein>
<dbReference type="PROSITE" id="PS51831">
    <property type="entry name" value="HD"/>
    <property type="match status" value="1"/>
</dbReference>
<dbReference type="InterPro" id="IPR007685">
    <property type="entry name" value="RelA_SpoT"/>
</dbReference>
<dbReference type="EMBL" id="JQCP01000001">
    <property type="protein sequence ID" value="KRO03043.1"/>
    <property type="molecule type" value="Genomic_DNA"/>
</dbReference>
<evidence type="ECO:0000259" key="6">
    <source>
        <dbReference type="PROSITE" id="PS51831"/>
    </source>
</evidence>
<dbReference type="SMART" id="SM00471">
    <property type="entry name" value="HDc"/>
    <property type="match status" value="1"/>
</dbReference>
<reference evidence="8 9" key="1">
    <citation type="journal article" date="2015" name="Genome Announc.">
        <title>Expanding the biotechnology potential of lactobacilli through comparative genomics of 213 strains and associated genera.</title>
        <authorList>
            <person name="Sun Z."/>
            <person name="Harris H.M."/>
            <person name="McCann A."/>
            <person name="Guo C."/>
            <person name="Argimon S."/>
            <person name="Zhang W."/>
            <person name="Yang X."/>
            <person name="Jeffery I.B."/>
            <person name="Cooney J.C."/>
            <person name="Kagawa T.F."/>
            <person name="Liu W."/>
            <person name="Song Y."/>
            <person name="Salvetti E."/>
            <person name="Wrobel A."/>
            <person name="Rasinkangas P."/>
            <person name="Parkhill J."/>
            <person name="Rea M.C."/>
            <person name="O'Sullivan O."/>
            <person name="Ritari J."/>
            <person name="Douillard F.P."/>
            <person name="Paul Ross R."/>
            <person name="Yang R."/>
            <person name="Briner A.E."/>
            <person name="Felis G.E."/>
            <person name="de Vos W.M."/>
            <person name="Barrangou R."/>
            <person name="Klaenhammer T.R."/>
            <person name="Caufield P.W."/>
            <person name="Cui Y."/>
            <person name="Zhang H."/>
            <person name="O'Toole P.W."/>
        </authorList>
    </citation>
    <scope>NUCLEOTIDE SEQUENCE [LARGE SCALE GENOMIC DNA]</scope>
    <source>
        <strain evidence="8 9">DSM 7090</strain>
    </source>
</reference>
<dbReference type="SUPFAM" id="SSF81271">
    <property type="entry name" value="TGS-like"/>
    <property type="match status" value="1"/>
</dbReference>
<evidence type="ECO:0000256" key="2">
    <source>
        <dbReference type="ARBA" id="ARBA00048244"/>
    </source>
</evidence>
<dbReference type="Pfam" id="PF13328">
    <property type="entry name" value="HD_4"/>
    <property type="match status" value="1"/>
</dbReference>
<dbReference type="NCBIfam" id="TIGR00691">
    <property type="entry name" value="spoT_relA"/>
    <property type="match status" value="1"/>
</dbReference>
<evidence type="ECO:0000259" key="5">
    <source>
        <dbReference type="PROSITE" id="PS51671"/>
    </source>
</evidence>
<dbReference type="Gene3D" id="3.30.70.260">
    <property type="match status" value="1"/>
</dbReference>
<feature type="domain" description="HD" evidence="6">
    <location>
        <begin position="68"/>
        <end position="168"/>
    </location>
</feature>
<dbReference type="InterPro" id="IPR045600">
    <property type="entry name" value="RelA/SpoT_AH_RIS"/>
</dbReference>
<dbReference type="RefSeq" id="WP_003148706.1">
    <property type="nucleotide sequence ID" value="NZ_JQCP01000001.1"/>
</dbReference>
<keyword evidence="9" id="KW-1185">Reference proteome</keyword>
<dbReference type="Proteomes" id="UP000051927">
    <property type="component" value="Unassembled WGS sequence"/>
</dbReference>
<feature type="domain" description="ACT" evidence="5">
    <location>
        <begin position="705"/>
        <end position="779"/>
    </location>
</feature>
<feature type="region of interest" description="Disordered" evidence="4">
    <location>
        <begin position="1"/>
        <end position="22"/>
    </location>
</feature>
<comment type="pathway">
    <text evidence="1">Purine metabolism; ppGpp biosynthesis; ppGpp from GTP: step 1/2.</text>
</comment>
<evidence type="ECO:0000256" key="4">
    <source>
        <dbReference type="SAM" id="MobiDB-lite"/>
    </source>
</evidence>
<dbReference type="CDD" id="cd01668">
    <property type="entry name" value="TGS_RSH"/>
    <property type="match status" value="1"/>
</dbReference>
<dbReference type="SMART" id="SM00954">
    <property type="entry name" value="RelA_SpoT"/>
    <property type="match status" value="1"/>
</dbReference>
<dbReference type="Pfam" id="PF02824">
    <property type="entry name" value="TGS"/>
    <property type="match status" value="1"/>
</dbReference>
<dbReference type="InterPro" id="IPR006674">
    <property type="entry name" value="HD_domain"/>
</dbReference>
<dbReference type="Pfam" id="PF04607">
    <property type="entry name" value="RelA_SpoT"/>
    <property type="match status" value="1"/>
</dbReference>
<dbReference type="PANTHER" id="PTHR21262">
    <property type="entry name" value="GUANOSINE-3',5'-BIS DIPHOSPHATE 3'-PYROPHOSPHOHYDROLASE"/>
    <property type="match status" value="1"/>
</dbReference>
<dbReference type="InterPro" id="IPR004811">
    <property type="entry name" value="RelA/Spo_fam"/>
</dbReference>
<dbReference type="Gene3D" id="3.10.20.30">
    <property type="match status" value="1"/>
</dbReference>
<evidence type="ECO:0000313" key="8">
    <source>
        <dbReference type="EMBL" id="KRO03043.1"/>
    </source>
</evidence>
<comment type="function">
    <text evidence="3">In eubacteria ppGpp (guanosine 3'-diphosphate 5'-diphosphate) is a mediator of the stringent response that coordinates a variety of cellular activities in response to changes in nutritional abundance.</text>
</comment>